<dbReference type="SUPFAM" id="SSF50939">
    <property type="entry name" value="Sialidases"/>
    <property type="match status" value="1"/>
</dbReference>
<gene>
    <name evidence="4" type="ORF">CH333_10245</name>
</gene>
<dbReference type="Gene3D" id="2.60.40.10">
    <property type="entry name" value="Immunoglobulins"/>
    <property type="match status" value="2"/>
</dbReference>
<dbReference type="InterPro" id="IPR036278">
    <property type="entry name" value="Sialidase_sf"/>
</dbReference>
<dbReference type="GO" id="GO:0004629">
    <property type="term" value="F:phospholipase C activity"/>
    <property type="evidence" value="ECO:0007669"/>
    <property type="project" value="InterPro"/>
</dbReference>
<comment type="caution">
    <text evidence="4">The sequence shown here is derived from an EMBL/GenBank/DDBJ whole genome shotgun (WGS) entry which is preliminary data.</text>
</comment>
<dbReference type="InterPro" id="IPR003961">
    <property type="entry name" value="FN3_dom"/>
</dbReference>
<dbReference type="SUPFAM" id="SSF89372">
    <property type="entry name" value="Fucose-specific lectin"/>
    <property type="match status" value="2"/>
</dbReference>
<accession>A0A235BQ91</accession>
<dbReference type="PROSITE" id="PS51346">
    <property type="entry name" value="PROKAR_ZN_DEPEND_PLPC_2"/>
    <property type="match status" value="1"/>
</dbReference>
<dbReference type="Gene3D" id="1.10.575.10">
    <property type="entry name" value="P1 Nuclease"/>
    <property type="match status" value="1"/>
</dbReference>
<feature type="non-terminal residue" evidence="4">
    <location>
        <position position="2658"/>
    </location>
</feature>
<dbReference type="PROSITE" id="PS50853">
    <property type="entry name" value="FN3"/>
    <property type="match status" value="1"/>
</dbReference>
<dbReference type="SUPFAM" id="SSF49785">
    <property type="entry name" value="Galactose-binding domain-like"/>
    <property type="match status" value="1"/>
</dbReference>
<dbReference type="GO" id="GO:0016798">
    <property type="term" value="F:hydrolase activity, acting on glycosyl bonds"/>
    <property type="evidence" value="ECO:0007669"/>
    <property type="project" value="InterPro"/>
</dbReference>
<dbReference type="EMBL" id="NOZQ01000221">
    <property type="protein sequence ID" value="OYD13735.1"/>
    <property type="molecule type" value="Genomic_DNA"/>
</dbReference>
<dbReference type="InterPro" id="IPR003305">
    <property type="entry name" value="CenC_carb-bd"/>
</dbReference>
<reference evidence="4 5" key="1">
    <citation type="submission" date="2017-07" db="EMBL/GenBank/DDBJ databases">
        <title>Recovery of genomes from metagenomes via a dereplication, aggregation, and scoring strategy.</title>
        <authorList>
            <person name="Sieber C.M."/>
            <person name="Probst A.J."/>
            <person name="Sharrar A."/>
            <person name="Thomas B.C."/>
            <person name="Hess M."/>
            <person name="Tringe S.G."/>
            <person name="Banfield J.F."/>
        </authorList>
    </citation>
    <scope>NUCLEOTIDE SEQUENCE [LARGE SCALE GENOMIC DNA]</scope>
    <source>
        <strain evidence="4">JGI_Cruoil_03_44_89</strain>
    </source>
</reference>
<dbReference type="Gene3D" id="2.60.120.260">
    <property type="entry name" value="Galactose-binding domain-like"/>
    <property type="match status" value="1"/>
</dbReference>
<organism evidence="4 5">
    <name type="scientific">candidate division WOR-3 bacterium JGI_Cruoil_03_44_89</name>
    <dbReference type="NCBI Taxonomy" id="1973748"/>
    <lineage>
        <taxon>Bacteria</taxon>
        <taxon>Bacteria division WOR-3</taxon>
    </lineage>
</organism>
<evidence type="ECO:0008006" key="6">
    <source>
        <dbReference type="Google" id="ProtNLM"/>
    </source>
</evidence>
<evidence type="ECO:0000313" key="5">
    <source>
        <dbReference type="Proteomes" id="UP000215215"/>
    </source>
</evidence>
<proteinExistence type="predicted"/>
<evidence type="ECO:0000313" key="4">
    <source>
        <dbReference type="EMBL" id="OYD13735.1"/>
    </source>
</evidence>
<dbReference type="SMART" id="SM00060">
    <property type="entry name" value="FN3"/>
    <property type="match status" value="3"/>
</dbReference>
<dbReference type="InterPro" id="IPR008947">
    <property type="entry name" value="PLipase_C/P1_nuclease_dom_sf"/>
</dbReference>
<feature type="domain" description="Fibronectin type-III" evidence="2">
    <location>
        <begin position="392"/>
        <end position="480"/>
    </location>
</feature>
<evidence type="ECO:0000259" key="2">
    <source>
        <dbReference type="PROSITE" id="PS50853"/>
    </source>
</evidence>
<feature type="domain" description="Zn-dependent PLC" evidence="3">
    <location>
        <begin position="38"/>
        <end position="288"/>
    </location>
</feature>
<dbReference type="GO" id="GO:0008270">
    <property type="term" value="F:zinc ion binding"/>
    <property type="evidence" value="ECO:0007669"/>
    <property type="project" value="InterPro"/>
</dbReference>
<evidence type="ECO:0000259" key="3">
    <source>
        <dbReference type="PROSITE" id="PS51346"/>
    </source>
</evidence>
<dbReference type="InterPro" id="IPR013783">
    <property type="entry name" value="Ig-like_fold"/>
</dbReference>
<dbReference type="InterPro" id="IPR008979">
    <property type="entry name" value="Galactose-bd-like_sf"/>
</dbReference>
<dbReference type="Proteomes" id="UP000215215">
    <property type="component" value="Unassembled WGS sequence"/>
</dbReference>
<keyword evidence="1" id="KW-0378">Hydrolase</keyword>
<evidence type="ECO:0000256" key="1">
    <source>
        <dbReference type="ARBA" id="ARBA00022801"/>
    </source>
</evidence>
<protein>
    <recommendedName>
        <fullName evidence="6">Fibronectin type-III domain-containing protein</fullName>
    </recommendedName>
</protein>
<dbReference type="CDD" id="cd15482">
    <property type="entry name" value="Sialidase_non-viral"/>
    <property type="match status" value="1"/>
</dbReference>
<dbReference type="SUPFAM" id="SSF48537">
    <property type="entry name" value="Phospholipase C/P1 nuclease"/>
    <property type="match status" value="1"/>
</dbReference>
<dbReference type="Pfam" id="PF02018">
    <property type="entry name" value="CBM_4_9"/>
    <property type="match status" value="1"/>
</dbReference>
<dbReference type="InterPro" id="IPR036116">
    <property type="entry name" value="FN3_sf"/>
</dbReference>
<sequence length="2658" mass="298991">MKGDTLRLWLSENGDIPLEDAFYVWAAVTFWMTLSSEFLRPDIVIKEAELLTLLFGVGYAWYNSNTDSNYVSEIKVDPFGLTQNLIKSSNWPDHYSTFGDRNTIHYGWNVLDHGWGHVPGTSRYIGNNPDRVEEYYNWAVQCWNEGNRIQGLRWLGRASHLMEDANYPPHGFALTPLGIEAYIYLATTGNLDKVADGKNINYFYYSLYNNTSVDINFDVSDKAEANLESSSSLRGYCDGINPSWWNLWYAREDDLEYVVDQTLPRACLSTSGLIGKFLGEVGYLGEPLPWIANVTENSIDLQWVDNSTGETEFEIWRTTNPTIWDYPYLQTHTISSPDPDGEGWRYSWCNSNPPDPTLWRGQPYWYKILARNAGRESDFSKTISATALWLNPVTQLTVTPLSYTRASLTWMDNSNYEAKYRIEPVDVIFERSDPGTGNSVTTTIDVLEAETPYDLGIRALDSEDHESPIAERRKLLCKGIEEIEVKSLNGGMHVRWEKADVPFPTQTLVVRKQETKGIGWEPTNSVEYTVGQEVETGIVVVYVGDGEEFIDGGLENYATFCYKAFSYDEDFIYAKEGAWDSEETSPVSLSLFDARKGIGDNNSQNIVVDQDGVIHMVYASPGERPYGGTTEYVSEIWYIISSDGGANWSEPLCLTENLEPLDYGYIYPSIAIAPDGTICVVWVEHVGVTGKVGEDELYFTYTEPGGWHPCVSLGMPGGHINPPSIAVGSDGMVHIAADVDVPPPVGVDEWICYLGYSSFEISEPDINFPQVTIAFHDNFNYGPTNYDYWEFSSPAIAVVGNVPHIVWGETNHYYVYEEWGTNSWIYHASGGDWDVKNTIDGYGVRSPSLAVSPDGSLIAVWIKESYPYEVRLSRFDGNTWSGAESVGSISDYSYPVVTVSSSSDVFVIWSYDVGEESVVACRRKHLGQWDNTSFNLTKTFSRNYYPHITLLNEDGYEYLCGVWAFGDSSPYSLKFWRDTSPKITVFLHEYPNQGGKWRPGWTLPIEWGAKDNFGIQSQELWLATSTGEDIQKIADAEIGQSSYDWAIDAGVGDYRIKVKACDEFENLGEGLSEEFTVSNETVFNPDFEEGFTCWMPYGDGYKDVLPNAHQGVYSLYISREEATGKYFGVYQKIIPCNPNTTYWLTGWVKTSLISGSARIALGVWSPYHHHSDFGDISGNTDWTYVYGSWTSGSDEDTLQITLYGNPEFYGFAYFDDIQLIEDNTDPSISGLSVYGTLESGETVTIGCNASDDVGIDMVQYFYATNPCGSWMHIGSITPRKKHGTFGLNWLIPSSVPVGKRCYIKGVACDPQGQTMEETTGEMLFIDIHPPEVSLICPNDPTNYDIGDTIGIEWEASDNSQIEYIKVFVTRNYGDPDVIWEDIVALPGTDTIFYWAVNTPSSNRCRVKVIAYDKGGNQGEDLSNSDFTIADISPPEVTVLYPVGGERWEIGGLKRIEWGEPWDNVGVDSVRVILYTQGGKAQGDEQGCWPEWDTLAVLSSDSTHYDWEIPGLVCSNCKIIVVAEDRAGNEGADTSSWFEVGSFFSTTQFTTAYSSQRKVCVDNSGNIYAVYHSEDVVDRILFDYSPDNGSTWEQEGIGDGRFPAVCLDNTGEANLCWVEEEDTGDEKTARLYYKREDWENPSVLIESESDYGVKFSSPSMVLGEDNTAHIVITKVFWSAVQPDPKAPPGAETRWTLIYIRYDYSSGTLQTETLNAATTNGFRGLGNSVASIDIDADGILHLVWTRPSWSETGEVYYIKKTDTGWSDIQNISETPDVASYHPFIEIYGDFVDVVWEEEDSICYRKRWIYGDWEDTGTITDGTSPQIMDGCVLTYSDSIAGRNAVFYKVFDGIAWGDSILLTYMYENCKYPQMGLADSILSVIWTEDIEDIYKLGIVVDTVFIPDAAPPVIDLLKPVGGERWEIGGLKRIEWSEPWDNVGVDSVRVLFTSNYPNASWDTIATLDPETTYYNWEIPDVSSSECRIKVIAFDRALNVGVDMCEANFEIGPLFSTTELATAYNSQKKLYVDSFGNIYMVYHSGGVNDRVLLGHYSEKCGKWCQKGISDGRFPANVAYSNDSLGLVWTWKDTLFFRKKSTEWADTGETYRILVVPSSTTVTVEITPPSIAIVDDTAHIAVEYQKVDKSDPGNPIIHWRMRYGKFPIPDPSDTNWTNLDFYDSNVQEKGVASFTSSIDIDRNGSPHVAWRRPYGDGENEVYYKVKTDGSWSQEVNISESPYVSSSYPFIDIYGDFVNIVWKEGNNICHRKKWLYGDWKDRETIANGASPQIMDGCVITYSDSVAGKNVVLHREFDRIEWGDSVVLSDMYKDCKHPQMSLADSTLSVVWTEDTDDIYKVGMGMDTVFIPWQKSQTHLATSYNNGRKLIRDADGRVHIVYQSDGNIFYTYTDDSLFSCDFLVGEGTLPCISLDGEENPWVMWRSTSCDTILFSKFDYDSFTTPVSIYKNDSLSTPSFVVSEDDIAHISFSILNPGECKVIYGIFDGNQLAHIDTLDTYEGDMTRPSLAVEEEKGRVMVVWDRDGQIYYRETIVDKEWDKIELVSGEIGNSCNPQIDYYEGFVYVVWQGGDVDFDIYHASKPLKGKWTEPIRLANTQDDSKYPVIGGGSHVVWEEGSGLGPSIYYFKVGSEQREPENLSEDIDAYCPYS</sequence>
<name>A0A235BQ91_UNCW3</name>
<dbReference type="SUPFAM" id="SSF49265">
    <property type="entry name" value="Fibronectin type III"/>
    <property type="match status" value="1"/>
</dbReference>
<dbReference type="InterPro" id="IPR001531">
    <property type="entry name" value="Zn_PLipaseC"/>
</dbReference>